<dbReference type="EMBL" id="LR746264">
    <property type="protein sequence ID" value="CAA7389917.1"/>
    <property type="molecule type" value="Genomic_DNA"/>
</dbReference>
<dbReference type="Proteomes" id="UP000663760">
    <property type="component" value="Chromosome 1"/>
</dbReference>
<dbReference type="AlphaFoldDB" id="A0A7I8K0J1"/>
<dbReference type="PANTHER" id="PTHR33220">
    <property type="entry name" value="BNAA09G04420D PROTEIN"/>
    <property type="match status" value="1"/>
</dbReference>
<protein>
    <submittedName>
        <fullName evidence="2">Uncharacterized protein</fullName>
    </submittedName>
</protein>
<organism evidence="2 3">
    <name type="scientific">Spirodela intermedia</name>
    <name type="common">Intermediate duckweed</name>
    <dbReference type="NCBI Taxonomy" id="51605"/>
    <lineage>
        <taxon>Eukaryota</taxon>
        <taxon>Viridiplantae</taxon>
        <taxon>Streptophyta</taxon>
        <taxon>Embryophyta</taxon>
        <taxon>Tracheophyta</taxon>
        <taxon>Spermatophyta</taxon>
        <taxon>Magnoliopsida</taxon>
        <taxon>Liliopsida</taxon>
        <taxon>Araceae</taxon>
        <taxon>Lemnoideae</taxon>
        <taxon>Spirodela</taxon>
    </lineage>
</organism>
<reference evidence="2" key="1">
    <citation type="submission" date="2020-02" db="EMBL/GenBank/DDBJ databases">
        <authorList>
            <person name="Scholz U."/>
            <person name="Mascher M."/>
            <person name="Fiebig A."/>
        </authorList>
    </citation>
    <scope>NUCLEOTIDE SEQUENCE</scope>
</reference>
<feature type="compositionally biased region" description="Low complexity" evidence="1">
    <location>
        <begin position="46"/>
        <end position="81"/>
    </location>
</feature>
<name>A0A7I8K0J1_SPIIN</name>
<proteinExistence type="predicted"/>
<sequence>MKNAAKCDTWCELQNPANHRIFERKLRPRPSGRGHACLGVTPRSLRAPQPAGRPCARARAAGQRSAPRGAAASGGSLCSSSPRPPSVVGEERRRETEPRRERGATPRGPAAVGPRQVRQGHPPSLSI</sequence>
<feature type="compositionally biased region" description="Basic and acidic residues" evidence="1">
    <location>
        <begin position="89"/>
        <end position="104"/>
    </location>
</feature>
<gene>
    <name evidence="2" type="ORF">SI8410_01001888</name>
</gene>
<accession>A0A7I8K0J1</accession>
<dbReference type="OrthoDB" id="783061at2759"/>
<evidence type="ECO:0000313" key="2">
    <source>
        <dbReference type="EMBL" id="CAA7389917.1"/>
    </source>
</evidence>
<keyword evidence="3" id="KW-1185">Reference proteome</keyword>
<evidence type="ECO:0000256" key="1">
    <source>
        <dbReference type="SAM" id="MobiDB-lite"/>
    </source>
</evidence>
<evidence type="ECO:0000313" key="3">
    <source>
        <dbReference type="Proteomes" id="UP000663760"/>
    </source>
</evidence>
<feature type="region of interest" description="Disordered" evidence="1">
    <location>
        <begin position="22"/>
        <end position="127"/>
    </location>
</feature>
<dbReference type="PANTHER" id="PTHR33220:SF5">
    <property type="entry name" value="RRNA INTRON-ENCODED HOMING ENDONUCLEASE"/>
    <property type="match status" value="1"/>
</dbReference>